<gene>
    <name evidence="1" type="ORF">FVP33_15615</name>
</gene>
<comment type="caution">
    <text evidence="1">The sequence shown here is derived from an EMBL/GenBank/DDBJ whole genome shotgun (WGS) entry which is preliminary data.</text>
</comment>
<keyword evidence="2" id="KW-1185">Reference proteome</keyword>
<dbReference type="Proteomes" id="UP000321379">
    <property type="component" value="Unassembled WGS sequence"/>
</dbReference>
<organism evidence="1 2">
    <name type="scientific">Lacisediminihabitans profunda</name>
    <dbReference type="NCBI Taxonomy" id="2594790"/>
    <lineage>
        <taxon>Bacteria</taxon>
        <taxon>Bacillati</taxon>
        <taxon>Actinomycetota</taxon>
        <taxon>Actinomycetes</taxon>
        <taxon>Micrococcales</taxon>
        <taxon>Microbacteriaceae</taxon>
        <taxon>Lacisediminihabitans</taxon>
    </lineage>
</organism>
<reference evidence="1 2" key="1">
    <citation type="submission" date="2019-08" db="EMBL/GenBank/DDBJ databases">
        <title>Bacterial whole genome sequence for Glaciihabitans sp. CHu50b-6-2.</title>
        <authorList>
            <person name="Jin L."/>
        </authorList>
    </citation>
    <scope>NUCLEOTIDE SEQUENCE [LARGE SCALE GENOMIC DNA]</scope>
    <source>
        <strain evidence="1 2">CHu50b-6-2</strain>
    </source>
</reference>
<dbReference type="EMBL" id="VRMG01000010">
    <property type="protein sequence ID" value="TXN28949.1"/>
    <property type="molecule type" value="Genomic_DNA"/>
</dbReference>
<evidence type="ECO:0000313" key="2">
    <source>
        <dbReference type="Proteomes" id="UP000321379"/>
    </source>
</evidence>
<accession>A0A5C8UNE9</accession>
<dbReference type="AlphaFoldDB" id="A0A5C8UNE9"/>
<sequence>MRTQPIAAREVANRLIELAEGSAVGRSRDLAGPQAEHLIELARAYADAAGLPGTIVSIPLPGVMGTAMRTGALLPDSTAQTGIATFAEWLNAQDLRNSSPRPPA</sequence>
<dbReference type="SUPFAM" id="SSF51735">
    <property type="entry name" value="NAD(P)-binding Rossmann-fold domains"/>
    <property type="match status" value="1"/>
</dbReference>
<proteinExistence type="predicted"/>
<dbReference type="InterPro" id="IPR036291">
    <property type="entry name" value="NAD(P)-bd_dom_sf"/>
</dbReference>
<dbReference type="RefSeq" id="WP_187270757.1">
    <property type="nucleotide sequence ID" value="NZ_VRMG01000010.1"/>
</dbReference>
<evidence type="ECO:0000313" key="1">
    <source>
        <dbReference type="EMBL" id="TXN28949.1"/>
    </source>
</evidence>
<protein>
    <submittedName>
        <fullName evidence="1">Uncharacterized protein</fullName>
    </submittedName>
</protein>
<name>A0A5C8UNE9_9MICO</name>